<feature type="region of interest" description="Disordered" evidence="7">
    <location>
        <begin position="519"/>
        <end position="543"/>
    </location>
</feature>
<accession>A0ABV8JBI4</accession>
<feature type="transmembrane region" description="Helical" evidence="8">
    <location>
        <begin position="166"/>
        <end position="188"/>
    </location>
</feature>
<dbReference type="EMBL" id="JBHSAP010000007">
    <property type="protein sequence ID" value="MFC4075723.1"/>
    <property type="molecule type" value="Genomic_DNA"/>
</dbReference>
<gene>
    <name evidence="10" type="ORF">ACFOUO_02750</name>
</gene>
<feature type="transmembrane region" description="Helical" evidence="8">
    <location>
        <begin position="49"/>
        <end position="68"/>
    </location>
</feature>
<dbReference type="Gene3D" id="1.20.1250.20">
    <property type="entry name" value="MFS general substrate transporter like domains"/>
    <property type="match status" value="1"/>
</dbReference>
<dbReference type="PRINTS" id="PR01036">
    <property type="entry name" value="TCRTETB"/>
</dbReference>
<feature type="transmembrane region" description="Helical" evidence="8">
    <location>
        <begin position="227"/>
        <end position="249"/>
    </location>
</feature>
<feature type="transmembrane region" description="Helical" evidence="8">
    <location>
        <begin position="12"/>
        <end position="29"/>
    </location>
</feature>
<evidence type="ECO:0000256" key="8">
    <source>
        <dbReference type="SAM" id="Phobius"/>
    </source>
</evidence>
<dbReference type="InterPro" id="IPR005829">
    <property type="entry name" value="Sugar_transporter_CS"/>
</dbReference>
<keyword evidence="4 8" id="KW-0812">Transmembrane</keyword>
<reference evidence="11" key="1">
    <citation type="journal article" date="2019" name="Int. J. Syst. Evol. Microbiol.">
        <title>The Global Catalogue of Microorganisms (GCM) 10K type strain sequencing project: providing services to taxonomists for standard genome sequencing and annotation.</title>
        <authorList>
            <consortium name="The Broad Institute Genomics Platform"/>
            <consortium name="The Broad Institute Genome Sequencing Center for Infectious Disease"/>
            <person name="Wu L."/>
            <person name="Ma J."/>
        </authorList>
    </citation>
    <scope>NUCLEOTIDE SEQUENCE [LARGE SCALE GENOMIC DNA]</scope>
    <source>
        <strain evidence="11">IBRC-M 10813</strain>
    </source>
</reference>
<feature type="domain" description="Major facilitator superfamily (MFS) profile" evidence="9">
    <location>
        <begin position="15"/>
        <end position="515"/>
    </location>
</feature>
<evidence type="ECO:0000256" key="3">
    <source>
        <dbReference type="ARBA" id="ARBA00022475"/>
    </source>
</evidence>
<dbReference type="PROSITE" id="PS00216">
    <property type="entry name" value="SUGAR_TRANSPORT_1"/>
    <property type="match status" value="1"/>
</dbReference>
<dbReference type="PANTHER" id="PTHR23501:SF197">
    <property type="entry name" value="COMD"/>
    <property type="match status" value="1"/>
</dbReference>
<evidence type="ECO:0000256" key="7">
    <source>
        <dbReference type="SAM" id="MobiDB-lite"/>
    </source>
</evidence>
<dbReference type="InterPro" id="IPR036259">
    <property type="entry name" value="MFS_trans_sf"/>
</dbReference>
<organism evidence="10 11">
    <name type="scientific">Salinithrix halophila</name>
    <dbReference type="NCBI Taxonomy" id="1485204"/>
    <lineage>
        <taxon>Bacteria</taxon>
        <taxon>Bacillati</taxon>
        <taxon>Bacillota</taxon>
        <taxon>Bacilli</taxon>
        <taxon>Bacillales</taxon>
        <taxon>Thermoactinomycetaceae</taxon>
        <taxon>Salinithrix</taxon>
    </lineage>
</organism>
<dbReference type="NCBIfam" id="TIGR00711">
    <property type="entry name" value="efflux_EmrB"/>
    <property type="match status" value="1"/>
</dbReference>
<evidence type="ECO:0000313" key="10">
    <source>
        <dbReference type="EMBL" id="MFC4075723.1"/>
    </source>
</evidence>
<dbReference type="InterPro" id="IPR004638">
    <property type="entry name" value="EmrB-like"/>
</dbReference>
<feature type="transmembrane region" description="Helical" evidence="8">
    <location>
        <begin position="200"/>
        <end position="221"/>
    </location>
</feature>
<keyword evidence="11" id="KW-1185">Reference proteome</keyword>
<dbReference type="Proteomes" id="UP001595843">
    <property type="component" value="Unassembled WGS sequence"/>
</dbReference>
<feature type="transmembrane region" description="Helical" evidence="8">
    <location>
        <begin position="138"/>
        <end position="160"/>
    </location>
</feature>
<feature type="transmembrane region" description="Helical" evidence="8">
    <location>
        <begin position="105"/>
        <end position="126"/>
    </location>
</feature>
<keyword evidence="5 8" id="KW-1133">Transmembrane helix</keyword>
<dbReference type="InterPro" id="IPR011701">
    <property type="entry name" value="MFS"/>
</dbReference>
<comment type="caution">
    <text evidence="10">The sequence shown here is derived from an EMBL/GenBank/DDBJ whole genome shotgun (WGS) entry which is preliminary data.</text>
</comment>
<sequence>MNDLEHLEMRQKVTIMIAVMTSMLFAALNQTIVGTSLPRIVSELGGMEYFNWVFTVFMLASSVTAVLVGKLSDIYGRKVFILTGLGLFMTGSFLCGTATEMIQLIAYRGVQGFGGGMIMSTAFTAVGDLFSPRERGRWQGLMGAVFGLASVLGPTLGGYIVDHFDWHWVFWIFLPFGIVAFILIWRMFPQTARGVKKKIDYIGSLFLVATIVPLLLAFTWAGRDYAWTSSLILGLFIASLAAFVLFILTERRAENPVMPLHLFQNNVFSLSNLINFLVGMGMYGAVMYMPFFIQGVIGTPATQTGFVMMSMTLAMVAASAITGQITTKTGKYKRLALIGLLIMGSGMYLLSTLDIKSTNWMAALYLIVVGLGLGTVFPIFTLTVQNAVSHKYLGVATSATQLFRQMGGTIGVSVMGSIMLTRMQEKMAESMPKGIPAGNHSALADQFQDPQILLSPDKLAQLKSQLPQAVTGIFDQLVLVMRESMGFALSGVFLVGMGLMLFALLLTLLLREIPLRTSNQETSGEEDGQEDDPSSSTKTHAHG</sequence>
<evidence type="ECO:0000259" key="9">
    <source>
        <dbReference type="PROSITE" id="PS50850"/>
    </source>
</evidence>
<evidence type="ECO:0000256" key="2">
    <source>
        <dbReference type="ARBA" id="ARBA00022448"/>
    </source>
</evidence>
<evidence type="ECO:0000256" key="5">
    <source>
        <dbReference type="ARBA" id="ARBA00022989"/>
    </source>
</evidence>
<feature type="compositionally biased region" description="Acidic residues" evidence="7">
    <location>
        <begin position="523"/>
        <end position="533"/>
    </location>
</feature>
<dbReference type="Pfam" id="PF07690">
    <property type="entry name" value="MFS_1"/>
    <property type="match status" value="1"/>
</dbReference>
<feature type="transmembrane region" description="Helical" evidence="8">
    <location>
        <begin position="270"/>
        <end position="293"/>
    </location>
</feature>
<keyword evidence="3" id="KW-1003">Cell membrane</keyword>
<dbReference type="Gene3D" id="1.20.1720.10">
    <property type="entry name" value="Multidrug resistance protein D"/>
    <property type="match status" value="1"/>
</dbReference>
<dbReference type="CDD" id="cd17502">
    <property type="entry name" value="MFS_Azr1_MDR_like"/>
    <property type="match status" value="1"/>
</dbReference>
<proteinExistence type="predicted"/>
<evidence type="ECO:0000256" key="6">
    <source>
        <dbReference type="ARBA" id="ARBA00023136"/>
    </source>
</evidence>
<dbReference type="RefSeq" id="WP_380701917.1">
    <property type="nucleotide sequence ID" value="NZ_JBHSAP010000007.1"/>
</dbReference>
<feature type="transmembrane region" description="Helical" evidence="8">
    <location>
        <begin position="80"/>
        <end position="99"/>
    </location>
</feature>
<keyword evidence="6 8" id="KW-0472">Membrane</keyword>
<keyword evidence="2" id="KW-0813">Transport</keyword>
<feature type="compositionally biased region" description="Polar residues" evidence="7">
    <location>
        <begin position="534"/>
        <end position="543"/>
    </location>
</feature>
<dbReference type="SUPFAM" id="SSF103473">
    <property type="entry name" value="MFS general substrate transporter"/>
    <property type="match status" value="1"/>
</dbReference>
<dbReference type="PANTHER" id="PTHR23501">
    <property type="entry name" value="MAJOR FACILITATOR SUPERFAMILY"/>
    <property type="match status" value="1"/>
</dbReference>
<evidence type="ECO:0000256" key="4">
    <source>
        <dbReference type="ARBA" id="ARBA00022692"/>
    </source>
</evidence>
<name>A0ABV8JBI4_9BACL</name>
<feature type="transmembrane region" description="Helical" evidence="8">
    <location>
        <begin position="359"/>
        <end position="382"/>
    </location>
</feature>
<feature type="transmembrane region" description="Helical" evidence="8">
    <location>
        <begin position="305"/>
        <end position="323"/>
    </location>
</feature>
<protein>
    <submittedName>
        <fullName evidence="10">MDR family MFS transporter</fullName>
    </submittedName>
</protein>
<evidence type="ECO:0000313" key="11">
    <source>
        <dbReference type="Proteomes" id="UP001595843"/>
    </source>
</evidence>
<dbReference type="PROSITE" id="PS50850">
    <property type="entry name" value="MFS"/>
    <property type="match status" value="1"/>
</dbReference>
<dbReference type="InterPro" id="IPR020846">
    <property type="entry name" value="MFS_dom"/>
</dbReference>
<evidence type="ECO:0000256" key="1">
    <source>
        <dbReference type="ARBA" id="ARBA00004651"/>
    </source>
</evidence>
<comment type="subcellular location">
    <subcellularLocation>
        <location evidence="1">Cell membrane</location>
        <topology evidence="1">Multi-pass membrane protein</topology>
    </subcellularLocation>
</comment>
<feature type="transmembrane region" description="Helical" evidence="8">
    <location>
        <begin position="335"/>
        <end position="353"/>
    </location>
</feature>
<feature type="transmembrane region" description="Helical" evidence="8">
    <location>
        <begin position="487"/>
        <end position="510"/>
    </location>
</feature>